<keyword evidence="2" id="KW-0677">Repeat</keyword>
<dbReference type="Proteomes" id="UP000186601">
    <property type="component" value="Unassembled WGS sequence"/>
</dbReference>
<feature type="repeat" description="PPR" evidence="5">
    <location>
        <begin position="488"/>
        <end position="522"/>
    </location>
</feature>
<comment type="similarity">
    <text evidence="1">Belongs to the CCM1 family.</text>
</comment>
<evidence type="ECO:0000256" key="5">
    <source>
        <dbReference type="PROSITE-ProRule" id="PRU00708"/>
    </source>
</evidence>
<name>A0A2R6PNP3_9APHY</name>
<feature type="compositionally biased region" description="Low complexity" evidence="7">
    <location>
        <begin position="16"/>
        <end position="26"/>
    </location>
</feature>
<evidence type="ECO:0000256" key="3">
    <source>
        <dbReference type="ARBA" id="ARBA00044493"/>
    </source>
</evidence>
<dbReference type="PROSITE" id="PS51375">
    <property type="entry name" value="PPR"/>
    <property type="match status" value="4"/>
</dbReference>
<dbReference type="Pfam" id="PF13041">
    <property type="entry name" value="PPR_2"/>
    <property type="match status" value="2"/>
</dbReference>
<evidence type="ECO:0000313" key="9">
    <source>
        <dbReference type="Proteomes" id="UP000186601"/>
    </source>
</evidence>
<dbReference type="PANTHER" id="PTHR47447">
    <property type="entry name" value="OS03G0856100 PROTEIN"/>
    <property type="match status" value="1"/>
</dbReference>
<dbReference type="PANTHER" id="PTHR47447:SF23">
    <property type="entry name" value="PENTACOTRIPEPTIDE-REPEAT REGION OF PRORP DOMAIN-CONTAINING PROTEIN"/>
    <property type="match status" value="1"/>
</dbReference>
<feature type="compositionally biased region" description="Polar residues" evidence="7">
    <location>
        <begin position="1"/>
        <end position="14"/>
    </location>
</feature>
<comment type="function">
    <text evidence="3">Regulates mitochondrial small subunit maturation by controlling 15S rRNA 5'-end processing. Localizes to the 5' precursor of the 15S rRNA in a position that is subsequently occupied by mS47 in the mature yeast mtSSU. Uses structure and sequence-specific RNA recognition, binding to a single-stranded region of the precursor and specifically recognizing bases -6 to -1. The exchange of Ccm1 for mS47 is coupled to the irreversible removal of precursor rRNA that is accompanied by conformational changes of the mitoribosomal proteins uS5m and mS26. These conformational changes signal completion of 5'-end rRNA processing through protection of the mature 5'-end of the 15S rRNA and stabilization of mS47. The removal of the 5' precursor together with the dissociation of Ccm1 may be catalyzed by the 5'-3' exoribonuclease Pet127. Involved in the specific removal of group I introns in mitochondrial encoded transcripts.</text>
</comment>
<keyword evidence="6" id="KW-0175">Coiled coil</keyword>
<dbReference type="OrthoDB" id="185373at2759"/>
<evidence type="ECO:0000256" key="1">
    <source>
        <dbReference type="ARBA" id="ARBA00006192"/>
    </source>
</evidence>
<dbReference type="STRING" id="98765.A0A2R6PNP3"/>
<comment type="caution">
    <text evidence="8">The sequence shown here is derived from an EMBL/GenBank/DDBJ whole genome shotgun (WGS) entry which is preliminary data.</text>
</comment>
<reference evidence="8 9" key="1">
    <citation type="submission" date="2018-02" db="EMBL/GenBank/DDBJ databases">
        <title>Genome sequence of the basidiomycete white-rot fungus Phlebia centrifuga.</title>
        <authorList>
            <person name="Granchi Z."/>
            <person name="Peng M."/>
            <person name="de Vries R.P."/>
            <person name="Hilden K."/>
            <person name="Makela M.R."/>
            <person name="Grigoriev I."/>
            <person name="Riley R."/>
        </authorList>
    </citation>
    <scope>NUCLEOTIDE SEQUENCE [LARGE SCALE GENOMIC DNA]</scope>
    <source>
        <strain evidence="8 9">FBCC195</strain>
    </source>
</reference>
<dbReference type="EMBL" id="MLYV02000468">
    <property type="protein sequence ID" value="PSR93754.1"/>
    <property type="molecule type" value="Genomic_DNA"/>
</dbReference>
<gene>
    <name evidence="8" type="ORF">PHLCEN_2v4649</name>
</gene>
<feature type="region of interest" description="Disordered" evidence="7">
    <location>
        <begin position="925"/>
        <end position="963"/>
    </location>
</feature>
<dbReference type="Gene3D" id="1.25.40.10">
    <property type="entry name" value="Tetratricopeptide repeat domain"/>
    <property type="match status" value="4"/>
</dbReference>
<dbReference type="NCBIfam" id="TIGR00756">
    <property type="entry name" value="PPR"/>
    <property type="match status" value="3"/>
</dbReference>
<protein>
    <recommendedName>
        <fullName evidence="10">Pentatricopeptide repeat-containing protein</fullName>
    </recommendedName>
</protein>
<comment type="subunit">
    <text evidence="4">Binds to mitochondrial small subunit 15S rRNA.</text>
</comment>
<dbReference type="AlphaFoldDB" id="A0A2R6PNP3"/>
<dbReference type="InterPro" id="IPR011990">
    <property type="entry name" value="TPR-like_helical_dom_sf"/>
</dbReference>
<feature type="repeat" description="PPR" evidence="5">
    <location>
        <begin position="523"/>
        <end position="557"/>
    </location>
</feature>
<feature type="repeat" description="PPR" evidence="5">
    <location>
        <begin position="674"/>
        <end position="708"/>
    </location>
</feature>
<organism evidence="8 9">
    <name type="scientific">Hermanssonia centrifuga</name>
    <dbReference type="NCBI Taxonomy" id="98765"/>
    <lineage>
        <taxon>Eukaryota</taxon>
        <taxon>Fungi</taxon>
        <taxon>Dikarya</taxon>
        <taxon>Basidiomycota</taxon>
        <taxon>Agaricomycotina</taxon>
        <taxon>Agaricomycetes</taxon>
        <taxon>Polyporales</taxon>
        <taxon>Meruliaceae</taxon>
        <taxon>Hermanssonia</taxon>
    </lineage>
</organism>
<evidence type="ECO:0000256" key="6">
    <source>
        <dbReference type="SAM" id="Coils"/>
    </source>
</evidence>
<accession>A0A2R6PNP3</accession>
<evidence type="ECO:0000256" key="4">
    <source>
        <dbReference type="ARBA" id="ARBA00044511"/>
    </source>
</evidence>
<evidence type="ECO:0000256" key="7">
    <source>
        <dbReference type="SAM" id="MobiDB-lite"/>
    </source>
</evidence>
<keyword evidence="9" id="KW-1185">Reference proteome</keyword>
<sequence length="1090" mass="124426">MDTEASGSSESSLFPSHRTSSSSAGSTLRGDIVRPRLRRHPGSRSFSDSARTRLPAIHTWIRRNDVLQRRHVSSRSDPPRIFTGTLELEDLQKHIYHVVNSTGKGRDPREMEAAWNAYEGLRAAHDHVPMTVRELLTLGSMIADHTLKEHRPPDLSKFWMLWGSRLLTLLNDLDTRIDRISLDVSRQIWNTLMARALALSGQLDEAITVARRMNDVPISSEERSIVVNMYHNLLRCMHQYRSALAVLEFIIEEWKALGTYLLDSSYVWRDNWAYSVHSLRRRAYNIVACVENPIAFMLRVHDVWTEDQRQCAGEFLLRVLCAKDMANEALGVSEEMNRQGLHVPWSLRLSLIKALAKADSFALANTMFIALSKELEGGNWYWQQQEVGLYLAAQQGDVLRAQEYFDKLQDAGGGSVIHIQQLLHSHAVRGDPSRVVELFHQFFPNEPGARRPNIVHYTAVMYAYSNAGDYSGMNLWLGKMAQGGYTPDAHVYNIILQCFAKRGEVASVGAILDQMRASRISPSHFAYTTVISLLARRKDSAAAEAIYQRAMKEGVVPDRRMISSLMNAHVESGSWKGVILAFDYLKSVARGRGIGISIEVYNTLLKAYVLIGAPYYVVHSLFNRLSEVGVRPDAYTYALLIQSACDAGLLRVAGRIFAEMERLSEKWENSIHINVYILTILMAGYLRVGLKDRAREVYDDMLRRGIQPSSITYHRILRAYGNEKSQASVEIAEKFLKNLMAAEPENKQWLNSNRGIRSAMDHVYGPLLTAYNRLNKPHEVERLVQELFDMGGEPTLGNMTALLDAYRRTNNIQGVKQVWAEIHKLALKHSEVAPLFEKDEQVPRREGNLLSIPLSIYIDALSSAGLHLEVPEIWRTVRLEGFTFDSHNWNHLAVALVRAGEPERAFEVVERVILPYRRLLRRASHKRHAHPDSPLTAALPPLKEGVLERPPSEPPMRDEKRSHKTGLLMARRLVYGPTLRKQDFAHPLHILYQFSPAWDAWRPHGLLLTLLRQVLRHLRHGNLIQSLQSAEDREFDRAVATVEELEQRSMQAQEMLERIQTRYPETVELLKLYDRYRNTPRARKFKDVTL</sequence>
<proteinExistence type="inferred from homology"/>
<feature type="region of interest" description="Disordered" evidence="7">
    <location>
        <begin position="1"/>
        <end position="49"/>
    </location>
</feature>
<evidence type="ECO:0008006" key="10">
    <source>
        <dbReference type="Google" id="ProtNLM"/>
    </source>
</evidence>
<evidence type="ECO:0000256" key="2">
    <source>
        <dbReference type="ARBA" id="ARBA00022737"/>
    </source>
</evidence>
<dbReference type="Pfam" id="PF13812">
    <property type="entry name" value="PPR_3"/>
    <property type="match status" value="1"/>
</dbReference>
<feature type="coiled-coil region" evidence="6">
    <location>
        <begin position="1035"/>
        <end position="1062"/>
    </location>
</feature>
<feature type="compositionally biased region" description="Basic and acidic residues" evidence="7">
    <location>
        <begin position="945"/>
        <end position="961"/>
    </location>
</feature>
<evidence type="ECO:0000313" key="8">
    <source>
        <dbReference type="EMBL" id="PSR93754.1"/>
    </source>
</evidence>
<feature type="repeat" description="PPR" evidence="5">
    <location>
        <begin position="453"/>
        <end position="487"/>
    </location>
</feature>
<dbReference type="InterPro" id="IPR002885">
    <property type="entry name" value="PPR_rpt"/>
</dbReference>